<proteinExistence type="predicted"/>
<dbReference type="EMBL" id="MU005778">
    <property type="protein sequence ID" value="KAF2705518.1"/>
    <property type="molecule type" value="Genomic_DNA"/>
</dbReference>
<sequence length="401" mass="47320">MPGKGYTEKANEVLDTRRKNNARLDTTFAVPDELMGKEKTLERARYLIKVNDQHPEKLVCYECGSFYWRTPPKTTWKHHLPKRQNVSGEYRDYRKGFQMDVLQCHCSGMDTTYKNMYSVNSVLYRWGTFHEVMRGLRRGPRYGLPYLFNRTDSLGLWKRDVVALAVNDRLVLRDRMSFRMKIVDNWKSKFFGEVYLCPHMREYTTEEYFHKEMRVAAQALRELEDDKSPTYLHGFRTKTHRCTKCPTEVVIEVIPKSIFRGSLHWLQSNPPFILCLTKYVDFGAMMDPNELEWRSLTTWYKQPEEKWENLAFWVFEELNNVTREESFHIDLTHLEPISESYSASSSGAARSISTAMLRVSQQSAHPFIYVFNATRSCSTTTIYLPRLAQPTLMISRNHLFR</sequence>
<organism evidence="1 2">
    <name type="scientific">Pleomassaria siparia CBS 279.74</name>
    <dbReference type="NCBI Taxonomy" id="1314801"/>
    <lineage>
        <taxon>Eukaryota</taxon>
        <taxon>Fungi</taxon>
        <taxon>Dikarya</taxon>
        <taxon>Ascomycota</taxon>
        <taxon>Pezizomycotina</taxon>
        <taxon>Dothideomycetes</taxon>
        <taxon>Pleosporomycetidae</taxon>
        <taxon>Pleosporales</taxon>
        <taxon>Pleomassariaceae</taxon>
        <taxon>Pleomassaria</taxon>
    </lineage>
</organism>
<protein>
    <submittedName>
        <fullName evidence="1">Uncharacterized protein</fullName>
    </submittedName>
</protein>
<dbReference type="AlphaFoldDB" id="A0A6G1JY93"/>
<gene>
    <name evidence="1" type="ORF">K504DRAFT_91982</name>
</gene>
<accession>A0A6G1JY93</accession>
<keyword evidence="2" id="KW-1185">Reference proteome</keyword>
<name>A0A6G1JY93_9PLEO</name>
<evidence type="ECO:0000313" key="2">
    <source>
        <dbReference type="Proteomes" id="UP000799428"/>
    </source>
</evidence>
<dbReference type="Proteomes" id="UP000799428">
    <property type="component" value="Unassembled WGS sequence"/>
</dbReference>
<reference evidence="1" key="1">
    <citation type="journal article" date="2020" name="Stud. Mycol.">
        <title>101 Dothideomycetes genomes: a test case for predicting lifestyles and emergence of pathogens.</title>
        <authorList>
            <person name="Haridas S."/>
            <person name="Albert R."/>
            <person name="Binder M."/>
            <person name="Bloem J."/>
            <person name="Labutti K."/>
            <person name="Salamov A."/>
            <person name="Andreopoulos B."/>
            <person name="Baker S."/>
            <person name="Barry K."/>
            <person name="Bills G."/>
            <person name="Bluhm B."/>
            <person name="Cannon C."/>
            <person name="Castanera R."/>
            <person name="Culley D."/>
            <person name="Daum C."/>
            <person name="Ezra D."/>
            <person name="Gonzalez J."/>
            <person name="Henrissat B."/>
            <person name="Kuo A."/>
            <person name="Liang C."/>
            <person name="Lipzen A."/>
            <person name="Lutzoni F."/>
            <person name="Magnuson J."/>
            <person name="Mondo S."/>
            <person name="Nolan M."/>
            <person name="Ohm R."/>
            <person name="Pangilinan J."/>
            <person name="Park H.-J."/>
            <person name="Ramirez L."/>
            <person name="Alfaro M."/>
            <person name="Sun H."/>
            <person name="Tritt A."/>
            <person name="Yoshinaga Y."/>
            <person name="Zwiers L.-H."/>
            <person name="Turgeon B."/>
            <person name="Goodwin S."/>
            <person name="Spatafora J."/>
            <person name="Crous P."/>
            <person name="Grigoriev I."/>
        </authorList>
    </citation>
    <scope>NUCLEOTIDE SEQUENCE</scope>
    <source>
        <strain evidence="1">CBS 279.74</strain>
    </source>
</reference>
<evidence type="ECO:0000313" key="1">
    <source>
        <dbReference type="EMBL" id="KAF2705518.1"/>
    </source>
</evidence>
<dbReference type="OrthoDB" id="3800215at2759"/>